<name>A0A1I5GMF4_9HYPH</name>
<dbReference type="GO" id="GO:0047429">
    <property type="term" value="F:nucleoside triphosphate diphosphatase activity"/>
    <property type="evidence" value="ECO:0007669"/>
    <property type="project" value="UniProtKB-EC"/>
</dbReference>
<evidence type="ECO:0000313" key="6">
    <source>
        <dbReference type="Proteomes" id="UP000199236"/>
    </source>
</evidence>
<dbReference type="PIRSF" id="PIRSF006305">
    <property type="entry name" value="Maf"/>
    <property type="match status" value="1"/>
</dbReference>
<dbReference type="GO" id="GO:0009117">
    <property type="term" value="P:nucleotide metabolic process"/>
    <property type="evidence" value="ECO:0007669"/>
    <property type="project" value="UniProtKB-KW"/>
</dbReference>
<keyword evidence="3 4" id="KW-0546">Nucleotide metabolism</keyword>
<dbReference type="STRING" id="655353.SAMN04488056_10558"/>
<keyword evidence="2 4" id="KW-0378">Hydrolase</keyword>
<accession>A0A1I5GMF4</accession>
<dbReference type="OrthoDB" id="9813962at2"/>
<dbReference type="EC" id="3.6.1.9" evidence="4"/>
<feature type="active site" description="Proton acceptor" evidence="4">
    <location>
        <position position="75"/>
    </location>
</feature>
<proteinExistence type="inferred from homology"/>
<sequence length="198" mass="21219">MIPLILASKSQARAQLLSNAGLSFETSVAQIDERAAEQPLLAAGASPADIATLLAQVKATEVSVRNPGALVIGGDQTLGFGDKRFNKPEDEAAARRQLLELAGQSHQLNSAVACAKDGEILWNHVSTATLTMRPLSPEEIGRYMARVGDQVRSSVGCYQLEGLGVQLFEKIDGDYFTILGLPLLPLLGYLRDQQGLDF</sequence>
<dbReference type="PANTHER" id="PTHR43213">
    <property type="entry name" value="BIFUNCTIONAL DTTP/UTP PYROPHOSPHATASE/METHYLTRANSFERASE PROTEIN-RELATED"/>
    <property type="match status" value="1"/>
</dbReference>
<organism evidence="5 6">
    <name type="scientific">Cohaesibacter marisflavi</name>
    <dbReference type="NCBI Taxonomy" id="655353"/>
    <lineage>
        <taxon>Bacteria</taxon>
        <taxon>Pseudomonadati</taxon>
        <taxon>Pseudomonadota</taxon>
        <taxon>Alphaproteobacteria</taxon>
        <taxon>Hyphomicrobiales</taxon>
        <taxon>Cohaesibacteraceae</taxon>
    </lineage>
</organism>
<dbReference type="Pfam" id="PF02545">
    <property type="entry name" value="Maf"/>
    <property type="match status" value="1"/>
</dbReference>
<dbReference type="EMBL" id="FOVR01000005">
    <property type="protein sequence ID" value="SFO37132.1"/>
    <property type="molecule type" value="Genomic_DNA"/>
</dbReference>
<dbReference type="InterPro" id="IPR029001">
    <property type="entry name" value="ITPase-like_fam"/>
</dbReference>
<dbReference type="CDD" id="cd00555">
    <property type="entry name" value="Maf"/>
    <property type="match status" value="1"/>
</dbReference>
<comment type="function">
    <text evidence="4">Nucleoside triphosphate pyrophosphatase. May have a dual role in cell division arrest and in preventing the incorporation of modified nucleotides into cellular nucleic acids.</text>
</comment>
<reference evidence="5 6" key="1">
    <citation type="submission" date="2016-10" db="EMBL/GenBank/DDBJ databases">
        <authorList>
            <person name="de Groot N.N."/>
        </authorList>
    </citation>
    <scope>NUCLEOTIDE SEQUENCE [LARGE SCALE GENOMIC DNA]</scope>
    <source>
        <strain evidence="5 6">CGMCC 1.9157</strain>
    </source>
</reference>
<comment type="caution">
    <text evidence="4">Lacks conserved residue(s) required for the propagation of feature annotation.</text>
</comment>
<dbReference type="GO" id="GO:0005737">
    <property type="term" value="C:cytoplasm"/>
    <property type="evidence" value="ECO:0007669"/>
    <property type="project" value="UniProtKB-SubCell"/>
</dbReference>
<dbReference type="Gene3D" id="3.90.950.10">
    <property type="match status" value="1"/>
</dbReference>
<dbReference type="RefSeq" id="WP_090072330.1">
    <property type="nucleotide sequence ID" value="NZ_FOVR01000005.1"/>
</dbReference>
<dbReference type="HAMAP" id="MF_00528">
    <property type="entry name" value="Maf"/>
    <property type="match status" value="1"/>
</dbReference>
<comment type="catalytic activity">
    <reaction evidence="4">
        <text>a 2'-deoxyribonucleoside 5'-triphosphate + H2O = a 2'-deoxyribonucleoside 5'-phosphate + diphosphate + H(+)</text>
        <dbReference type="Rhea" id="RHEA:44644"/>
        <dbReference type="ChEBI" id="CHEBI:15377"/>
        <dbReference type="ChEBI" id="CHEBI:15378"/>
        <dbReference type="ChEBI" id="CHEBI:33019"/>
        <dbReference type="ChEBI" id="CHEBI:61560"/>
        <dbReference type="ChEBI" id="CHEBI:65317"/>
        <dbReference type="EC" id="3.6.1.9"/>
    </reaction>
</comment>
<comment type="subcellular location">
    <subcellularLocation>
        <location evidence="4">Cytoplasm</location>
    </subcellularLocation>
</comment>
<comment type="similarity">
    <text evidence="4">Belongs to the Maf family.</text>
</comment>
<evidence type="ECO:0000256" key="2">
    <source>
        <dbReference type="ARBA" id="ARBA00022801"/>
    </source>
</evidence>
<evidence type="ECO:0000256" key="1">
    <source>
        <dbReference type="ARBA" id="ARBA00001968"/>
    </source>
</evidence>
<comment type="catalytic activity">
    <reaction evidence="4">
        <text>a ribonucleoside 5'-triphosphate + H2O = a ribonucleoside 5'-phosphate + diphosphate + H(+)</text>
        <dbReference type="Rhea" id="RHEA:23996"/>
        <dbReference type="ChEBI" id="CHEBI:15377"/>
        <dbReference type="ChEBI" id="CHEBI:15378"/>
        <dbReference type="ChEBI" id="CHEBI:33019"/>
        <dbReference type="ChEBI" id="CHEBI:58043"/>
        <dbReference type="ChEBI" id="CHEBI:61557"/>
        <dbReference type="EC" id="3.6.1.9"/>
    </reaction>
</comment>
<dbReference type="Proteomes" id="UP000199236">
    <property type="component" value="Unassembled WGS sequence"/>
</dbReference>
<keyword evidence="4" id="KW-0963">Cytoplasm</keyword>
<evidence type="ECO:0000313" key="5">
    <source>
        <dbReference type="EMBL" id="SFO37132.1"/>
    </source>
</evidence>
<protein>
    <recommendedName>
        <fullName evidence="4">Nucleoside triphosphate pyrophosphatase</fullName>
        <ecNumber evidence="4">3.6.1.9</ecNumber>
    </recommendedName>
    <alternativeName>
        <fullName evidence="4">Nucleotide pyrophosphatase</fullName>
        <shortName evidence="4">Nucleotide PPase</shortName>
    </alternativeName>
</protein>
<dbReference type="SUPFAM" id="SSF52972">
    <property type="entry name" value="ITPase-like"/>
    <property type="match status" value="1"/>
</dbReference>
<dbReference type="AlphaFoldDB" id="A0A1I5GMF4"/>
<evidence type="ECO:0000256" key="3">
    <source>
        <dbReference type="ARBA" id="ARBA00023080"/>
    </source>
</evidence>
<comment type="cofactor">
    <cofactor evidence="1 4">
        <name>a divalent metal cation</name>
        <dbReference type="ChEBI" id="CHEBI:60240"/>
    </cofactor>
</comment>
<dbReference type="NCBIfam" id="NF002690">
    <property type="entry name" value="PRK02478.1"/>
    <property type="match status" value="1"/>
</dbReference>
<dbReference type="InterPro" id="IPR003697">
    <property type="entry name" value="Maf-like"/>
</dbReference>
<dbReference type="PANTHER" id="PTHR43213:SF5">
    <property type="entry name" value="BIFUNCTIONAL DTTP_UTP PYROPHOSPHATASE_METHYLTRANSFERASE PROTEIN-RELATED"/>
    <property type="match status" value="1"/>
</dbReference>
<keyword evidence="6" id="KW-1185">Reference proteome</keyword>
<gene>
    <name evidence="5" type="ORF">SAMN04488056_10558</name>
</gene>
<evidence type="ECO:0000256" key="4">
    <source>
        <dbReference type="HAMAP-Rule" id="MF_00528"/>
    </source>
</evidence>